<evidence type="ECO:0000313" key="1">
    <source>
        <dbReference type="EMBL" id="RMX63425.1"/>
    </source>
</evidence>
<gene>
    <name evidence="1" type="ORF">DD238_007429</name>
</gene>
<organism evidence="1 2">
    <name type="scientific">Peronospora effusa</name>
    <dbReference type="NCBI Taxonomy" id="542832"/>
    <lineage>
        <taxon>Eukaryota</taxon>
        <taxon>Sar</taxon>
        <taxon>Stramenopiles</taxon>
        <taxon>Oomycota</taxon>
        <taxon>Peronosporomycetes</taxon>
        <taxon>Peronosporales</taxon>
        <taxon>Peronosporaceae</taxon>
        <taxon>Peronospora</taxon>
    </lineage>
</organism>
<proteinExistence type="predicted"/>
<evidence type="ECO:0000313" key="2">
    <source>
        <dbReference type="Proteomes" id="UP000282087"/>
    </source>
</evidence>
<sequence length="176" mass="20179">MSFLYFCIHFSRKSKPGARRARITNTKYRSASFRADNDTQHLKLQQPERWQEYLGLSNEVKKGFFENAQPIKHTLHSHFGSQQVPRQHTINALIVDQIIGEVLWDPDEVEGERSEDLKDGEGVDPYRIDIKNSLQFDLAVGYLAAACTFRQSFRFFLSTKELTGLASIGCVSDARH</sequence>
<dbReference type="STRING" id="542832.A0A3M6V911"/>
<comment type="caution">
    <text evidence="1">The sequence shown here is derived from an EMBL/GenBank/DDBJ whole genome shotgun (WGS) entry which is preliminary data.</text>
</comment>
<accession>A0A3M6V911</accession>
<keyword evidence="2" id="KW-1185">Reference proteome</keyword>
<dbReference type="PANTHER" id="PTHR37067:SF3">
    <property type="entry name" value="PX DOMAIN-CONTAINING PROTEIN"/>
    <property type="match status" value="1"/>
</dbReference>
<dbReference type="VEuPathDB" id="FungiDB:DD237_007900"/>
<dbReference type="EMBL" id="QLLG01000404">
    <property type="protein sequence ID" value="RMX63425.1"/>
    <property type="molecule type" value="Genomic_DNA"/>
</dbReference>
<dbReference type="PANTHER" id="PTHR37067">
    <property type="entry name" value="PX DOMAIN-CONTAINING PROTEIN"/>
    <property type="match status" value="1"/>
</dbReference>
<protein>
    <submittedName>
        <fullName evidence="1">Uncharacterized protein</fullName>
    </submittedName>
</protein>
<reference evidence="1 2" key="1">
    <citation type="submission" date="2018-06" db="EMBL/GenBank/DDBJ databases">
        <title>Comparative genomics of downy mildews reveals potential adaptations to biotrophy.</title>
        <authorList>
            <person name="Fletcher K."/>
            <person name="Klosterman S.J."/>
            <person name="Derevnina L."/>
            <person name="Martin F."/>
            <person name="Koike S."/>
            <person name="Reyes Chin-Wo S."/>
            <person name="Mou B."/>
            <person name="Michelmore R."/>
        </authorList>
    </citation>
    <scope>NUCLEOTIDE SEQUENCE [LARGE SCALE GENOMIC DNA]</scope>
    <source>
        <strain evidence="1 2">R14</strain>
    </source>
</reference>
<dbReference type="Proteomes" id="UP000282087">
    <property type="component" value="Unassembled WGS sequence"/>
</dbReference>
<dbReference type="AlphaFoldDB" id="A0A3M6V911"/>
<name>A0A3M6V911_9STRA</name>